<dbReference type="SUPFAM" id="SSF51604">
    <property type="entry name" value="Enolase C-terminal domain-like"/>
    <property type="match status" value="1"/>
</dbReference>
<dbReference type="EMBL" id="CP042265">
    <property type="protein sequence ID" value="QDY71543.1"/>
    <property type="molecule type" value="Genomic_DNA"/>
</dbReference>
<dbReference type="InterPro" id="IPR036849">
    <property type="entry name" value="Enolase-like_C_sf"/>
</dbReference>
<dbReference type="OrthoDB" id="9802699at2"/>
<dbReference type="InterPro" id="IPR013342">
    <property type="entry name" value="Mandelate_racemase_C"/>
</dbReference>
<dbReference type="GO" id="GO:0016829">
    <property type="term" value="F:lyase activity"/>
    <property type="evidence" value="ECO:0007669"/>
    <property type="project" value="UniProtKB-KW"/>
</dbReference>
<dbReference type="PANTHER" id="PTHR48080">
    <property type="entry name" value="D-GALACTONATE DEHYDRATASE-RELATED"/>
    <property type="match status" value="1"/>
</dbReference>
<keyword evidence="3" id="KW-0614">Plasmid</keyword>
<dbReference type="SMART" id="SM00922">
    <property type="entry name" value="MR_MLE"/>
    <property type="match status" value="1"/>
</dbReference>
<geneLocation type="plasmid" evidence="3 4">
    <name>unnamed4</name>
</geneLocation>
<dbReference type="InterPro" id="IPR029065">
    <property type="entry name" value="Enolase_C-like"/>
</dbReference>
<gene>
    <name evidence="3" type="ORF">FPZ52_17875</name>
</gene>
<accession>A0A5B8J191</accession>
<keyword evidence="1" id="KW-0456">Lyase</keyword>
<dbReference type="Pfam" id="PF02746">
    <property type="entry name" value="MR_MLE_N"/>
    <property type="match status" value="1"/>
</dbReference>
<dbReference type="SUPFAM" id="SSF54826">
    <property type="entry name" value="Enolase N-terminal domain-like"/>
    <property type="match status" value="1"/>
</dbReference>
<dbReference type="SFLD" id="SFLDG00179">
    <property type="entry name" value="mandelate_racemase"/>
    <property type="match status" value="1"/>
</dbReference>
<feature type="domain" description="Mandelate racemase/muconate lactonizing enzyme C-terminal" evidence="2">
    <location>
        <begin position="163"/>
        <end position="273"/>
    </location>
</feature>
<organism evidence="3 4">
    <name type="scientific">Qingshengfaniella alkalisoli</name>
    <dbReference type="NCBI Taxonomy" id="2599296"/>
    <lineage>
        <taxon>Bacteria</taxon>
        <taxon>Pseudomonadati</taxon>
        <taxon>Pseudomonadota</taxon>
        <taxon>Alphaproteobacteria</taxon>
        <taxon>Rhodobacterales</taxon>
        <taxon>Paracoccaceae</taxon>
        <taxon>Qingshengfaniella</taxon>
    </lineage>
</organism>
<dbReference type="InterPro" id="IPR018247">
    <property type="entry name" value="EF_Hand_1_Ca_BS"/>
</dbReference>
<dbReference type="Proteomes" id="UP000318483">
    <property type="component" value="Plasmid unnamed4"/>
</dbReference>
<dbReference type="Gene3D" id="3.20.20.120">
    <property type="entry name" value="Enolase-like C-terminal domain"/>
    <property type="match status" value="1"/>
</dbReference>
<proteinExistence type="predicted"/>
<evidence type="ECO:0000313" key="4">
    <source>
        <dbReference type="Proteomes" id="UP000318483"/>
    </source>
</evidence>
<dbReference type="RefSeq" id="WP_146366957.1">
    <property type="nucleotide sequence ID" value="NZ_CP042265.1"/>
</dbReference>
<dbReference type="SFLD" id="SFLDS00001">
    <property type="entry name" value="Enolase"/>
    <property type="match status" value="1"/>
</dbReference>
<protein>
    <submittedName>
        <fullName evidence="3">Mandelate racemase/muconate lactonizing enzyme family protein</fullName>
    </submittedName>
</protein>
<evidence type="ECO:0000313" key="3">
    <source>
        <dbReference type="EMBL" id="QDY71543.1"/>
    </source>
</evidence>
<dbReference type="InterPro" id="IPR034593">
    <property type="entry name" value="DgoD-like"/>
</dbReference>
<dbReference type="InterPro" id="IPR013341">
    <property type="entry name" value="Mandelate_racemase_N_dom"/>
</dbReference>
<dbReference type="KEGG" id="lit:FPZ52_17875"/>
<evidence type="ECO:0000259" key="2">
    <source>
        <dbReference type="SMART" id="SM00922"/>
    </source>
</evidence>
<dbReference type="Pfam" id="PF13378">
    <property type="entry name" value="MR_MLE_C"/>
    <property type="match status" value="1"/>
</dbReference>
<sequence length="407" mass="44694">MKIHTIETIHNPGWSNYVWVRIGTEAGWGLGETFRHATPIIRYLHDHVAPSILGSDAGAINAITHRLAREGGTRFLGYPTRSVEIRANSAVDIALWDHNARAVSQSLSRYLGGPFRDSIPIYNTCAGPGYNTHGGIYRARTVKEGSATPLLVDGVSDDLALQIQDPAALAQSLLNEGIGAMKIWPFDEAGDRNRGQRISADEMKTALSKISAIRDAVGDRIEILLEYHGLWRPAIARRILAEVDQFRPFWHEDPIPMEHIAALAELRQRCASPIAGSESHGTALWFKDALSASALDFAHFDIGWVGGISEALKVAHITDAYDVMIAPHDCTGPVTWIANLHLALSQPNSLWLESVRAYYNGHYRRMVTTLPTVKDGRAVAIDAPGLGTELSEELLDHPDTVIERSTL</sequence>
<evidence type="ECO:0000256" key="1">
    <source>
        <dbReference type="ARBA" id="ARBA00023239"/>
    </source>
</evidence>
<keyword evidence="4" id="KW-1185">Reference proteome</keyword>
<reference evidence="3 4" key="1">
    <citation type="submission" date="2019-07" db="EMBL/GenBank/DDBJ databases">
        <title>Litoreibacter alkalisoli sp. nov., isolated from saline-alkaline soil.</title>
        <authorList>
            <person name="Wang S."/>
            <person name="Xu L."/>
            <person name="Xing Y.-T."/>
            <person name="Sun J.-Q."/>
        </authorList>
    </citation>
    <scope>NUCLEOTIDE SEQUENCE [LARGE SCALE GENOMIC DNA]</scope>
    <source>
        <strain evidence="3 4">LN3S51</strain>
        <plasmid evidence="3 4">unnamed4</plasmid>
    </source>
</reference>
<dbReference type="PROSITE" id="PS00018">
    <property type="entry name" value="EF_HAND_1"/>
    <property type="match status" value="1"/>
</dbReference>
<dbReference type="CDD" id="cd03316">
    <property type="entry name" value="MR_like"/>
    <property type="match status" value="1"/>
</dbReference>
<dbReference type="Gene3D" id="3.30.390.10">
    <property type="entry name" value="Enolase-like, N-terminal domain"/>
    <property type="match status" value="1"/>
</dbReference>
<name>A0A5B8J191_9RHOB</name>
<dbReference type="InterPro" id="IPR029017">
    <property type="entry name" value="Enolase-like_N"/>
</dbReference>
<dbReference type="AlphaFoldDB" id="A0A5B8J191"/>
<dbReference type="PANTHER" id="PTHR48080:SF2">
    <property type="entry name" value="D-GALACTONATE DEHYDRATASE"/>
    <property type="match status" value="1"/>
</dbReference>